<sequence>MVLAELLSNPAVAAGLISLAVLVAAYQAIVYIMKKKSLDAQARVRPNSPQTLEKGIGFSKTSMKDRKPGTWKPMDVKFPAPKPLTDWSVTDTKPLPYRPFKHNYFVTMGIRSLDYDDWIQLDNDWLKFHNRKLERLEQENADELYAMDPVAEDATLEALELLVDYLPARYPTLFKRTAVGIDNIVTGESFDTTTKPYKEHPLVVAAKLIQDDIAIMIEGTDGLYYLKAGAVLLAGFWRLKDKVNMPLYQIHTSGDVPYYKEKLQTPMDRFFTKLLPDKGVVRNNYFIQTDDDVAWSHAIGPENSDRIGWYTADNAVDPERLMFRSERQSLRRLPRSGAILFTIRTYFLPVAQIAKEPYVPRRLLNGIKAWDDPVSVYKGLEKYKDVLLPYLEQKAEEQEAQGYLPESEEKNYPY</sequence>
<dbReference type="STRING" id="1173061.A0A0J9XH04"/>
<organism evidence="2 3">
    <name type="scientific">Geotrichum candidum</name>
    <name type="common">Oospora lactis</name>
    <name type="synonym">Dipodascus geotrichum</name>
    <dbReference type="NCBI Taxonomy" id="1173061"/>
    <lineage>
        <taxon>Eukaryota</taxon>
        <taxon>Fungi</taxon>
        <taxon>Dikarya</taxon>
        <taxon>Ascomycota</taxon>
        <taxon>Saccharomycotina</taxon>
        <taxon>Dipodascomycetes</taxon>
        <taxon>Dipodascales</taxon>
        <taxon>Dipodascaceae</taxon>
        <taxon>Geotrichum</taxon>
    </lineage>
</organism>
<evidence type="ECO:0008006" key="4">
    <source>
        <dbReference type="Google" id="ProtNLM"/>
    </source>
</evidence>
<keyword evidence="3" id="KW-1185">Reference proteome</keyword>
<comment type="caution">
    <text evidence="2">The sequence shown here is derived from an EMBL/GenBank/DDBJ whole genome shotgun (WGS) entry which is preliminary data.</text>
</comment>
<name>A0A0J9XH04_GEOCN</name>
<dbReference type="AlphaFoldDB" id="A0A0J9XH04"/>
<dbReference type="EMBL" id="CCBN010000015">
    <property type="protein sequence ID" value="CDO56585.1"/>
    <property type="molecule type" value="Genomic_DNA"/>
</dbReference>
<dbReference type="OrthoDB" id="497541at2759"/>
<evidence type="ECO:0000256" key="1">
    <source>
        <dbReference type="SAM" id="Phobius"/>
    </source>
</evidence>
<keyword evidence="1" id="KW-0812">Transmembrane</keyword>
<accession>A0A0J9XH04</accession>
<dbReference type="Pfam" id="PF11927">
    <property type="entry name" value="HODM_asu-like"/>
    <property type="match status" value="1"/>
</dbReference>
<dbReference type="InterPro" id="IPR021848">
    <property type="entry name" value="HODM_asu-like"/>
</dbReference>
<keyword evidence="1" id="KW-1133">Transmembrane helix</keyword>
<gene>
    <name evidence="2" type="ORF">BN980_GECA15s03376g</name>
</gene>
<reference evidence="2" key="1">
    <citation type="submission" date="2014-03" db="EMBL/GenBank/DDBJ databases">
        <authorList>
            <person name="Casaregola S."/>
        </authorList>
    </citation>
    <scope>NUCLEOTIDE SEQUENCE [LARGE SCALE GENOMIC DNA]</scope>
    <source>
        <strain evidence="2">CLIB 918</strain>
    </source>
</reference>
<proteinExistence type="predicted"/>
<evidence type="ECO:0000313" key="3">
    <source>
        <dbReference type="Proteomes" id="UP000242525"/>
    </source>
</evidence>
<keyword evidence="1" id="KW-0472">Membrane</keyword>
<evidence type="ECO:0000313" key="2">
    <source>
        <dbReference type="EMBL" id="CDO56585.1"/>
    </source>
</evidence>
<protein>
    <recommendedName>
        <fullName evidence="4">HRQ family protein 1</fullName>
    </recommendedName>
</protein>
<dbReference type="Proteomes" id="UP000242525">
    <property type="component" value="Unassembled WGS sequence"/>
</dbReference>
<feature type="transmembrane region" description="Helical" evidence="1">
    <location>
        <begin position="12"/>
        <end position="33"/>
    </location>
</feature>